<dbReference type="InterPro" id="IPR000863">
    <property type="entry name" value="Sulfotransferase_dom"/>
</dbReference>
<sequence length="191" mass="21545">MMQMLDAGGVQVLSDGVRRADQSNPKGYFEWEPIKKLVKDTTVIRAEIAAGRVVKVISTLLPRLPKKYDYKVLYMQRDIGEVIQSQQKMLTDTGQNIGAQDADISAKFQAHDAKVRAWLTRAPHMQELFVNHKDLLTDPERQVAKIVSFLGPEALPQRDRMAAVVDPRLYRTKIQKPVRGPLGLFAIKPPT</sequence>
<proteinExistence type="predicted"/>
<dbReference type="Proteomes" id="UP001156694">
    <property type="component" value="Unassembled WGS sequence"/>
</dbReference>
<dbReference type="SUPFAM" id="SSF52540">
    <property type="entry name" value="P-loop containing nucleoside triphosphate hydrolases"/>
    <property type="match status" value="1"/>
</dbReference>
<dbReference type="InterPro" id="IPR027417">
    <property type="entry name" value="P-loop_NTPase"/>
</dbReference>
<dbReference type="EMBL" id="BSNN01000002">
    <property type="protein sequence ID" value="GLQ34140.1"/>
    <property type="molecule type" value="Genomic_DNA"/>
</dbReference>
<protein>
    <recommendedName>
        <fullName evidence="1">Sulfotransferase domain-containing protein</fullName>
    </recommendedName>
</protein>
<evidence type="ECO:0000313" key="2">
    <source>
        <dbReference type="EMBL" id="GLQ34140.1"/>
    </source>
</evidence>
<gene>
    <name evidence="2" type="ORF">GCM10007939_04230</name>
</gene>
<feature type="domain" description="Sulfotransferase" evidence="1">
    <location>
        <begin position="59"/>
        <end position="154"/>
    </location>
</feature>
<evidence type="ECO:0000313" key="3">
    <source>
        <dbReference type="Proteomes" id="UP001156694"/>
    </source>
</evidence>
<organism evidence="2 3">
    <name type="scientific">Amylibacter marinus</name>
    <dbReference type="NCBI Taxonomy" id="1475483"/>
    <lineage>
        <taxon>Bacteria</taxon>
        <taxon>Pseudomonadati</taxon>
        <taxon>Pseudomonadota</taxon>
        <taxon>Alphaproteobacteria</taxon>
        <taxon>Rhodobacterales</taxon>
        <taxon>Paracoccaceae</taxon>
        <taxon>Amylibacter</taxon>
    </lineage>
</organism>
<evidence type="ECO:0000259" key="1">
    <source>
        <dbReference type="Pfam" id="PF00685"/>
    </source>
</evidence>
<accession>A0ABQ5VS29</accession>
<name>A0ABQ5VS29_9RHOB</name>
<keyword evidence="3" id="KW-1185">Reference proteome</keyword>
<dbReference type="Pfam" id="PF00685">
    <property type="entry name" value="Sulfotransfer_1"/>
    <property type="match status" value="1"/>
</dbReference>
<comment type="caution">
    <text evidence="2">The sequence shown here is derived from an EMBL/GenBank/DDBJ whole genome shotgun (WGS) entry which is preliminary data.</text>
</comment>
<reference evidence="3" key="1">
    <citation type="journal article" date="2019" name="Int. J. Syst. Evol. Microbiol.">
        <title>The Global Catalogue of Microorganisms (GCM) 10K type strain sequencing project: providing services to taxonomists for standard genome sequencing and annotation.</title>
        <authorList>
            <consortium name="The Broad Institute Genomics Platform"/>
            <consortium name="The Broad Institute Genome Sequencing Center for Infectious Disease"/>
            <person name="Wu L."/>
            <person name="Ma J."/>
        </authorList>
    </citation>
    <scope>NUCLEOTIDE SEQUENCE [LARGE SCALE GENOMIC DNA]</scope>
    <source>
        <strain evidence="3">NBRC 110140</strain>
    </source>
</reference>
<dbReference type="Gene3D" id="3.40.50.300">
    <property type="entry name" value="P-loop containing nucleotide triphosphate hydrolases"/>
    <property type="match status" value="1"/>
</dbReference>